<evidence type="ECO:0000313" key="3">
    <source>
        <dbReference type="Proteomes" id="UP000521872"/>
    </source>
</evidence>
<evidence type="ECO:0000313" key="2">
    <source>
        <dbReference type="EMBL" id="KAF4623019.1"/>
    </source>
</evidence>
<dbReference type="EMBL" id="JAACJL010000001">
    <property type="protein sequence ID" value="KAF4623019.1"/>
    <property type="molecule type" value="Genomic_DNA"/>
</dbReference>
<reference evidence="2 3" key="1">
    <citation type="submission" date="2019-12" db="EMBL/GenBank/DDBJ databases">
        <authorList>
            <person name="Floudas D."/>
            <person name="Bentzer J."/>
            <person name="Ahren D."/>
            <person name="Johansson T."/>
            <person name="Persson P."/>
            <person name="Tunlid A."/>
        </authorList>
    </citation>
    <scope>NUCLEOTIDE SEQUENCE [LARGE SCALE GENOMIC DNA]</scope>
    <source>
        <strain evidence="2 3">CBS 102.39</strain>
    </source>
</reference>
<sequence>MGNIPVTEAHLLGLFLASILYGFHLTTYAFCMEHLLFSSTRAGRGWAMFTISTLLLVNGSFDLLVHFHQIIKAFVLSKGVGGPIVVYEDISNWENVVKSLSVVVQTMIGAAMLVGDSWHNYSSHDPFVNTDIPVLDGIQ</sequence>
<name>A0A8H4R668_9AGAR</name>
<comment type="caution">
    <text evidence="2">The sequence shown here is derived from an EMBL/GenBank/DDBJ whole genome shotgun (WGS) entry which is preliminary data.</text>
</comment>
<keyword evidence="1" id="KW-1133">Transmembrane helix</keyword>
<feature type="transmembrane region" description="Helical" evidence="1">
    <location>
        <begin position="12"/>
        <end position="30"/>
    </location>
</feature>
<accession>A0A8H4R668</accession>
<keyword evidence="1" id="KW-0472">Membrane</keyword>
<protein>
    <submittedName>
        <fullName evidence="2">Uncharacterized protein</fullName>
    </submittedName>
</protein>
<dbReference type="AlphaFoldDB" id="A0A8H4R668"/>
<keyword evidence="3" id="KW-1185">Reference proteome</keyword>
<feature type="transmembrane region" description="Helical" evidence="1">
    <location>
        <begin position="45"/>
        <end position="65"/>
    </location>
</feature>
<evidence type="ECO:0000256" key="1">
    <source>
        <dbReference type="SAM" id="Phobius"/>
    </source>
</evidence>
<dbReference type="Proteomes" id="UP000521872">
    <property type="component" value="Unassembled WGS sequence"/>
</dbReference>
<gene>
    <name evidence="2" type="ORF">D9613_001291</name>
</gene>
<organism evidence="2 3">
    <name type="scientific">Agrocybe pediades</name>
    <dbReference type="NCBI Taxonomy" id="84607"/>
    <lineage>
        <taxon>Eukaryota</taxon>
        <taxon>Fungi</taxon>
        <taxon>Dikarya</taxon>
        <taxon>Basidiomycota</taxon>
        <taxon>Agaricomycotina</taxon>
        <taxon>Agaricomycetes</taxon>
        <taxon>Agaricomycetidae</taxon>
        <taxon>Agaricales</taxon>
        <taxon>Agaricineae</taxon>
        <taxon>Strophariaceae</taxon>
        <taxon>Agrocybe</taxon>
    </lineage>
</organism>
<proteinExistence type="predicted"/>
<keyword evidence="1" id="KW-0812">Transmembrane</keyword>